<evidence type="ECO:0000313" key="2">
    <source>
        <dbReference type="EMBL" id="KJF16492.1"/>
    </source>
</evidence>
<reference evidence="2 3" key="1">
    <citation type="submission" date="2015-01" db="EMBL/GenBank/DDBJ databases">
        <title>Draft genome of the acidophilic iron oxidizer Acidithrix ferrooxidans strain Py-F3.</title>
        <authorList>
            <person name="Poehlein A."/>
            <person name="Eisen S."/>
            <person name="Schloemann M."/>
            <person name="Johnson B.D."/>
            <person name="Daniel R."/>
            <person name="Muehling M."/>
        </authorList>
    </citation>
    <scope>NUCLEOTIDE SEQUENCE [LARGE SCALE GENOMIC DNA]</scope>
    <source>
        <strain evidence="2 3">Py-F3</strain>
    </source>
</reference>
<dbReference type="STRING" id="1280514.AXFE_26570"/>
<feature type="transmembrane region" description="Helical" evidence="1">
    <location>
        <begin position="16"/>
        <end position="37"/>
    </location>
</feature>
<name>A0A0D8HFD0_9ACTN</name>
<protein>
    <submittedName>
        <fullName evidence="2">Uncharacterized protein</fullName>
    </submittedName>
</protein>
<organism evidence="2 3">
    <name type="scientific">Acidithrix ferrooxidans</name>
    <dbReference type="NCBI Taxonomy" id="1280514"/>
    <lineage>
        <taxon>Bacteria</taxon>
        <taxon>Bacillati</taxon>
        <taxon>Actinomycetota</taxon>
        <taxon>Acidimicrobiia</taxon>
        <taxon>Acidimicrobiales</taxon>
        <taxon>Acidimicrobiaceae</taxon>
        <taxon>Acidithrix</taxon>
    </lineage>
</organism>
<keyword evidence="1" id="KW-1133">Transmembrane helix</keyword>
<dbReference type="RefSeq" id="WP_052606355.1">
    <property type="nucleotide sequence ID" value="NZ_JXYS01000081.1"/>
</dbReference>
<keyword evidence="3" id="KW-1185">Reference proteome</keyword>
<dbReference type="AlphaFoldDB" id="A0A0D8HFD0"/>
<dbReference type="EMBL" id="JXYS01000081">
    <property type="protein sequence ID" value="KJF16492.1"/>
    <property type="molecule type" value="Genomic_DNA"/>
</dbReference>
<comment type="caution">
    <text evidence="2">The sequence shown here is derived from an EMBL/GenBank/DDBJ whole genome shotgun (WGS) entry which is preliminary data.</text>
</comment>
<evidence type="ECO:0000256" key="1">
    <source>
        <dbReference type="SAM" id="Phobius"/>
    </source>
</evidence>
<evidence type="ECO:0000313" key="3">
    <source>
        <dbReference type="Proteomes" id="UP000032360"/>
    </source>
</evidence>
<accession>A0A0D8HFD0</accession>
<keyword evidence="1" id="KW-0472">Membrane</keyword>
<gene>
    <name evidence="2" type="ORF">AXFE_26570</name>
</gene>
<proteinExistence type="predicted"/>
<sequence length="129" mass="13513">MKDPKQAISSESGTGIISSIAGILVALLILQAIVYLARIADTRIRSLAVAQDTARLFAGIDYQNGYLSRATILDTAKADLGSLAKQCALNETTKAPMNVTVAIQCSVPLIFSLGNIVSSSISSRATITN</sequence>
<keyword evidence="1" id="KW-0812">Transmembrane</keyword>
<dbReference type="Proteomes" id="UP000032360">
    <property type="component" value="Unassembled WGS sequence"/>
</dbReference>